<dbReference type="InterPro" id="IPR011867">
    <property type="entry name" value="ModB_ABC"/>
</dbReference>
<dbReference type="CDD" id="cd06261">
    <property type="entry name" value="TM_PBP2"/>
    <property type="match status" value="1"/>
</dbReference>
<evidence type="ECO:0000256" key="5">
    <source>
        <dbReference type="ARBA" id="ARBA00022475"/>
    </source>
</evidence>
<comment type="subcellular location">
    <subcellularLocation>
        <location evidence="2 10">Cell membrane</location>
        <topology evidence="2 10">Multi-pass membrane protein</topology>
    </subcellularLocation>
</comment>
<dbReference type="NCBIfam" id="TIGR02141">
    <property type="entry name" value="modB_ABC"/>
    <property type="match status" value="1"/>
</dbReference>
<keyword evidence="14" id="KW-1185">Reference proteome</keyword>
<dbReference type="PANTHER" id="PTHR30183:SF8">
    <property type="entry name" value="MOLYBDENUM TRANSPORT SYSTEM PERMEASE"/>
    <property type="match status" value="1"/>
</dbReference>
<organism evidence="13 14">
    <name type="scientific">Pseudodesulfovibrio alkaliphilus</name>
    <dbReference type="NCBI Taxonomy" id="2661613"/>
    <lineage>
        <taxon>Bacteria</taxon>
        <taxon>Pseudomonadati</taxon>
        <taxon>Thermodesulfobacteriota</taxon>
        <taxon>Desulfovibrionia</taxon>
        <taxon>Desulfovibrionales</taxon>
        <taxon>Desulfovibrionaceae</taxon>
    </lineage>
</organism>
<dbReference type="AlphaFoldDB" id="A0A7K1KQZ7"/>
<dbReference type="GO" id="GO:0005886">
    <property type="term" value="C:plasma membrane"/>
    <property type="evidence" value="ECO:0007669"/>
    <property type="project" value="UniProtKB-SubCell"/>
</dbReference>
<dbReference type="SUPFAM" id="SSF161098">
    <property type="entry name" value="MetI-like"/>
    <property type="match status" value="1"/>
</dbReference>
<feature type="transmembrane region" description="Helical" evidence="10">
    <location>
        <begin position="44"/>
        <end position="64"/>
    </location>
</feature>
<dbReference type="InterPro" id="IPR000515">
    <property type="entry name" value="MetI-like"/>
</dbReference>
<gene>
    <name evidence="13" type="primary">modB</name>
    <name evidence="13" type="ORF">GKC30_12790</name>
</gene>
<evidence type="ECO:0000256" key="10">
    <source>
        <dbReference type="RuleBase" id="RU363032"/>
    </source>
</evidence>
<keyword evidence="4 10" id="KW-0813">Transport</keyword>
<feature type="domain" description="ABC transmembrane type-1" evidence="12">
    <location>
        <begin position="6"/>
        <end position="210"/>
    </location>
</feature>
<keyword evidence="5 11" id="KW-1003">Cell membrane</keyword>
<dbReference type="PROSITE" id="PS50928">
    <property type="entry name" value="ABC_TM1"/>
    <property type="match status" value="1"/>
</dbReference>
<comment type="similarity">
    <text evidence="3 11">Belongs to the binding-protein-dependent transport system permease family. CysTW subfamily.</text>
</comment>
<evidence type="ECO:0000256" key="4">
    <source>
        <dbReference type="ARBA" id="ARBA00022448"/>
    </source>
</evidence>
<sequence>MDWTPLLLSAKLAFWTMVLIPVAAAPLAYVLAFGRFRGKSVLDAVVTLPMVLPPTVLGFALLVILGPLGPVGAAWEDLTGGRLVFSFAGILIASLVFNLPFAVQPLRASFEKMDPRLLESAAILGLTSTEAFFRIILPNCIGGLAAASILVFAHSLGEFGVILMVGGSIPGKTQVASIAIFEAVEAMRFNDAFLLSAALVPISFAVLMIINKINARRP</sequence>
<feature type="transmembrane region" description="Helical" evidence="10">
    <location>
        <begin position="136"/>
        <end position="156"/>
    </location>
</feature>
<dbReference type="Proteomes" id="UP000461162">
    <property type="component" value="Unassembled WGS sequence"/>
</dbReference>
<dbReference type="EMBL" id="WODC01000009">
    <property type="protein sequence ID" value="MUM78513.1"/>
    <property type="molecule type" value="Genomic_DNA"/>
</dbReference>
<feature type="transmembrane region" description="Helical" evidence="10">
    <location>
        <begin position="192"/>
        <end position="210"/>
    </location>
</feature>
<evidence type="ECO:0000259" key="12">
    <source>
        <dbReference type="PROSITE" id="PS50928"/>
    </source>
</evidence>
<evidence type="ECO:0000256" key="2">
    <source>
        <dbReference type="ARBA" id="ARBA00004651"/>
    </source>
</evidence>
<evidence type="ECO:0000313" key="14">
    <source>
        <dbReference type="Proteomes" id="UP000461162"/>
    </source>
</evidence>
<proteinExistence type="inferred from homology"/>
<accession>A0A7K1KQZ7</accession>
<keyword evidence="6 11" id="KW-0500">Molybdenum</keyword>
<name>A0A7K1KQZ7_9BACT</name>
<keyword evidence="9 10" id="KW-0472">Membrane</keyword>
<evidence type="ECO:0000256" key="3">
    <source>
        <dbReference type="ARBA" id="ARBA00007069"/>
    </source>
</evidence>
<evidence type="ECO:0000256" key="11">
    <source>
        <dbReference type="RuleBase" id="RU365097"/>
    </source>
</evidence>
<reference evidence="13 14" key="1">
    <citation type="submission" date="2019-11" db="EMBL/GenBank/DDBJ databases">
        <title>Pseudodesulfovibrio alkaliphilus, sp. nov., an alkaliphilic sulfate-reducing bacteria from mud volcano of Taman peninsula, Russia.</title>
        <authorList>
            <person name="Frolova A."/>
            <person name="Merkel A.Y."/>
            <person name="Slobodkin A.I."/>
        </authorList>
    </citation>
    <scope>NUCLEOTIDE SEQUENCE [LARGE SCALE GENOMIC DNA]</scope>
    <source>
        <strain evidence="13 14">F-1</strain>
    </source>
</reference>
<dbReference type="GO" id="GO:0015098">
    <property type="term" value="F:molybdate ion transmembrane transporter activity"/>
    <property type="evidence" value="ECO:0007669"/>
    <property type="project" value="UniProtKB-UniRule"/>
</dbReference>
<protein>
    <recommendedName>
        <fullName evidence="11">Molybdenum transport system permease</fullName>
    </recommendedName>
</protein>
<keyword evidence="7 10" id="KW-0812">Transmembrane</keyword>
<dbReference type="PANTHER" id="PTHR30183">
    <property type="entry name" value="MOLYBDENUM TRANSPORT SYSTEM PERMEASE PROTEIN MODB"/>
    <property type="match status" value="1"/>
</dbReference>
<evidence type="ECO:0000313" key="13">
    <source>
        <dbReference type="EMBL" id="MUM78513.1"/>
    </source>
</evidence>
<comment type="caution">
    <text evidence="13">The sequence shown here is derived from an EMBL/GenBank/DDBJ whole genome shotgun (WGS) entry which is preliminary data.</text>
</comment>
<keyword evidence="8 10" id="KW-1133">Transmembrane helix</keyword>
<evidence type="ECO:0000256" key="7">
    <source>
        <dbReference type="ARBA" id="ARBA00022692"/>
    </source>
</evidence>
<dbReference type="InterPro" id="IPR035906">
    <property type="entry name" value="MetI-like_sf"/>
</dbReference>
<dbReference type="RefSeq" id="WP_155935327.1">
    <property type="nucleotide sequence ID" value="NZ_WODC01000009.1"/>
</dbReference>
<feature type="transmembrane region" description="Helical" evidence="10">
    <location>
        <begin position="84"/>
        <end position="103"/>
    </location>
</feature>
<evidence type="ECO:0000256" key="8">
    <source>
        <dbReference type="ARBA" id="ARBA00022989"/>
    </source>
</evidence>
<evidence type="ECO:0000256" key="6">
    <source>
        <dbReference type="ARBA" id="ARBA00022505"/>
    </source>
</evidence>
<comment type="function">
    <text evidence="1 11">Part of the binding-protein-dependent transport system for molybdenum; probably responsible for the translocation of the substrate across the membrane.</text>
</comment>
<feature type="transmembrane region" description="Helical" evidence="10">
    <location>
        <begin position="12"/>
        <end position="32"/>
    </location>
</feature>
<evidence type="ECO:0000256" key="9">
    <source>
        <dbReference type="ARBA" id="ARBA00023136"/>
    </source>
</evidence>
<evidence type="ECO:0000256" key="1">
    <source>
        <dbReference type="ARBA" id="ARBA00002949"/>
    </source>
</evidence>
<dbReference type="Pfam" id="PF00528">
    <property type="entry name" value="BPD_transp_1"/>
    <property type="match status" value="1"/>
</dbReference>
<dbReference type="Gene3D" id="1.10.3720.10">
    <property type="entry name" value="MetI-like"/>
    <property type="match status" value="1"/>
</dbReference>